<evidence type="ECO:0000256" key="3">
    <source>
        <dbReference type="ARBA" id="ARBA00022908"/>
    </source>
</evidence>
<comment type="similarity">
    <text evidence="2">Belongs to the 'phage' integrase family.</text>
</comment>
<evidence type="ECO:0000256" key="5">
    <source>
        <dbReference type="ARBA" id="ARBA00023172"/>
    </source>
</evidence>
<keyword evidence="4 6" id="KW-0238">DNA-binding</keyword>
<proteinExistence type="inferred from homology"/>
<dbReference type="Gene3D" id="1.10.443.10">
    <property type="entry name" value="Intergrase catalytic core"/>
    <property type="match status" value="1"/>
</dbReference>
<evidence type="ECO:0000259" key="8">
    <source>
        <dbReference type="PROSITE" id="PS51900"/>
    </source>
</evidence>
<feature type="domain" description="Tyr recombinase" evidence="7">
    <location>
        <begin position="103"/>
        <end position="276"/>
    </location>
</feature>
<dbReference type="PROSITE" id="PS51900">
    <property type="entry name" value="CB"/>
    <property type="match status" value="1"/>
</dbReference>
<evidence type="ECO:0000256" key="2">
    <source>
        <dbReference type="ARBA" id="ARBA00008857"/>
    </source>
</evidence>
<dbReference type="SUPFAM" id="SSF56349">
    <property type="entry name" value="DNA breaking-rejoining enzymes"/>
    <property type="match status" value="1"/>
</dbReference>
<dbReference type="PANTHER" id="PTHR30349">
    <property type="entry name" value="PHAGE INTEGRASE-RELATED"/>
    <property type="match status" value="1"/>
</dbReference>
<dbReference type="Proteomes" id="UP000656077">
    <property type="component" value="Unassembled WGS sequence"/>
</dbReference>
<keyword evidence="3" id="KW-0229">DNA integration</keyword>
<evidence type="ECO:0000256" key="4">
    <source>
        <dbReference type="ARBA" id="ARBA00023125"/>
    </source>
</evidence>
<comment type="caution">
    <text evidence="9">The sequence shown here is derived from an EMBL/GenBank/DDBJ whole genome shotgun (WGS) entry which is preliminary data.</text>
</comment>
<evidence type="ECO:0000256" key="1">
    <source>
        <dbReference type="ARBA" id="ARBA00003283"/>
    </source>
</evidence>
<reference evidence="9" key="1">
    <citation type="submission" date="2019-12" db="EMBL/GenBank/DDBJ databases">
        <title>Microbes associate with the intestines of laboratory mice.</title>
        <authorList>
            <person name="Navarre W."/>
            <person name="Wong E."/>
        </authorList>
    </citation>
    <scope>NUCLEOTIDE SEQUENCE</scope>
    <source>
        <strain evidence="9">NM79_F5</strain>
    </source>
</reference>
<keyword evidence="5" id="KW-0233">DNA recombination</keyword>
<name>A0A964W593_9CLOT</name>
<feature type="domain" description="Core-binding (CB)" evidence="8">
    <location>
        <begin position="1"/>
        <end position="88"/>
    </location>
</feature>
<dbReference type="AlphaFoldDB" id="A0A964W593"/>
<evidence type="ECO:0000313" key="10">
    <source>
        <dbReference type="Proteomes" id="UP000656077"/>
    </source>
</evidence>
<accession>A0A964W593</accession>
<dbReference type="InterPro" id="IPR004107">
    <property type="entry name" value="Integrase_SAM-like_N"/>
</dbReference>
<dbReference type="GO" id="GO:0015074">
    <property type="term" value="P:DNA integration"/>
    <property type="evidence" value="ECO:0007669"/>
    <property type="project" value="UniProtKB-KW"/>
</dbReference>
<evidence type="ECO:0000256" key="6">
    <source>
        <dbReference type="PROSITE-ProRule" id="PRU01248"/>
    </source>
</evidence>
<sequence length="280" mass="33016">MQNSIQLFVENQQSEGLNESTIDKYVSDIKQFHRFIKLKEDKEIEELSRDEVKSQFDKFIKHLEKEKYKPLTINGKIIIINKYLKVLEVECRHKYLKVQKKLYIENVITEGEYNRLLEQCKGNKRDELIIRTLANTGLRVSELLSLTIHDIDRKEIYVKGKGGKYREIIIPPQLRELLKVYIKEYRQNTDKEKLFTGKRGALKRDSINKMLSKYAKKGHVKKVKAHPHSCRHFFGKRLAQNGESLDIIKTYLGHESISTTVIYTLRTKDELVKSSEKNYI</sequence>
<dbReference type="PROSITE" id="PS51898">
    <property type="entry name" value="TYR_RECOMBINASE"/>
    <property type="match status" value="1"/>
</dbReference>
<dbReference type="GO" id="GO:0006310">
    <property type="term" value="P:DNA recombination"/>
    <property type="evidence" value="ECO:0007669"/>
    <property type="project" value="UniProtKB-KW"/>
</dbReference>
<evidence type="ECO:0000313" key="9">
    <source>
        <dbReference type="EMBL" id="MVX67120.1"/>
    </source>
</evidence>
<dbReference type="InterPro" id="IPR013762">
    <property type="entry name" value="Integrase-like_cat_sf"/>
</dbReference>
<dbReference type="EMBL" id="WSRQ01000094">
    <property type="protein sequence ID" value="MVX67120.1"/>
    <property type="molecule type" value="Genomic_DNA"/>
</dbReference>
<dbReference type="InterPro" id="IPR002104">
    <property type="entry name" value="Integrase_catalytic"/>
</dbReference>
<organism evidence="9 10">
    <name type="scientific">Clostridium chromiireducens</name>
    <dbReference type="NCBI Taxonomy" id="225345"/>
    <lineage>
        <taxon>Bacteria</taxon>
        <taxon>Bacillati</taxon>
        <taxon>Bacillota</taxon>
        <taxon>Clostridia</taxon>
        <taxon>Eubacteriales</taxon>
        <taxon>Clostridiaceae</taxon>
        <taxon>Clostridium</taxon>
    </lineage>
</organism>
<dbReference type="Pfam" id="PF02899">
    <property type="entry name" value="Phage_int_SAM_1"/>
    <property type="match status" value="1"/>
</dbReference>
<dbReference type="Gene3D" id="1.10.150.130">
    <property type="match status" value="1"/>
</dbReference>
<gene>
    <name evidence="9" type="ORF">GKZ28_26070</name>
</gene>
<dbReference type="GO" id="GO:0003677">
    <property type="term" value="F:DNA binding"/>
    <property type="evidence" value="ECO:0007669"/>
    <property type="project" value="UniProtKB-UniRule"/>
</dbReference>
<evidence type="ECO:0000259" key="7">
    <source>
        <dbReference type="PROSITE" id="PS51898"/>
    </source>
</evidence>
<dbReference type="InterPro" id="IPR044068">
    <property type="entry name" value="CB"/>
</dbReference>
<dbReference type="Pfam" id="PF00589">
    <property type="entry name" value="Phage_integrase"/>
    <property type="match status" value="1"/>
</dbReference>
<protein>
    <submittedName>
        <fullName evidence="9">Tyrosine-type recombinase/integrase</fullName>
    </submittedName>
</protein>
<comment type="function">
    <text evidence="1">Site-specific tyrosine recombinase, which acts by catalyzing the cutting and rejoining of the recombining DNA molecules.</text>
</comment>
<dbReference type="PANTHER" id="PTHR30349:SF41">
    <property type="entry name" value="INTEGRASE_RECOMBINASE PROTEIN MJ0367-RELATED"/>
    <property type="match status" value="1"/>
</dbReference>
<dbReference type="InterPro" id="IPR010998">
    <property type="entry name" value="Integrase_recombinase_N"/>
</dbReference>
<dbReference type="InterPro" id="IPR011010">
    <property type="entry name" value="DNA_brk_join_enz"/>
</dbReference>
<dbReference type="InterPro" id="IPR050090">
    <property type="entry name" value="Tyrosine_recombinase_XerCD"/>
</dbReference>
<dbReference type="RefSeq" id="WP_160361565.1">
    <property type="nucleotide sequence ID" value="NZ_WSRQ01000094.1"/>
</dbReference>